<evidence type="ECO:0000313" key="2">
    <source>
        <dbReference type="Proteomes" id="UP000692954"/>
    </source>
</evidence>
<gene>
    <name evidence="1" type="ORF">PSON_ATCC_30995.1.T1500156</name>
</gene>
<dbReference type="EMBL" id="CAJJDN010000150">
    <property type="protein sequence ID" value="CAD8124373.1"/>
    <property type="molecule type" value="Genomic_DNA"/>
</dbReference>
<reference evidence="1" key="1">
    <citation type="submission" date="2021-01" db="EMBL/GenBank/DDBJ databases">
        <authorList>
            <consortium name="Genoscope - CEA"/>
            <person name="William W."/>
        </authorList>
    </citation>
    <scope>NUCLEOTIDE SEQUENCE</scope>
</reference>
<keyword evidence="2" id="KW-1185">Reference proteome</keyword>
<dbReference type="AlphaFoldDB" id="A0A8S1RAG3"/>
<protein>
    <submittedName>
        <fullName evidence="1">Uncharacterized protein</fullName>
    </submittedName>
</protein>
<accession>A0A8S1RAG3</accession>
<comment type="caution">
    <text evidence="1">The sequence shown here is derived from an EMBL/GenBank/DDBJ whole genome shotgun (WGS) entry which is preliminary data.</text>
</comment>
<organism evidence="1 2">
    <name type="scientific">Paramecium sonneborni</name>
    <dbReference type="NCBI Taxonomy" id="65129"/>
    <lineage>
        <taxon>Eukaryota</taxon>
        <taxon>Sar</taxon>
        <taxon>Alveolata</taxon>
        <taxon>Ciliophora</taxon>
        <taxon>Intramacronucleata</taxon>
        <taxon>Oligohymenophorea</taxon>
        <taxon>Peniculida</taxon>
        <taxon>Parameciidae</taxon>
        <taxon>Paramecium</taxon>
    </lineage>
</organism>
<name>A0A8S1RAG3_9CILI</name>
<sequence length="77" mass="9441">MTKKYNYSQEIIFYINHLTLILMQIKKKTMQQVFDSLIYDVTIKQKQNDFSYLLIDNLFQSQTQKIQIYLFSIFLQF</sequence>
<evidence type="ECO:0000313" key="1">
    <source>
        <dbReference type="EMBL" id="CAD8124373.1"/>
    </source>
</evidence>
<proteinExistence type="predicted"/>
<dbReference type="Proteomes" id="UP000692954">
    <property type="component" value="Unassembled WGS sequence"/>
</dbReference>